<proteinExistence type="predicted"/>
<feature type="region of interest" description="Disordered" evidence="1">
    <location>
        <begin position="1"/>
        <end position="94"/>
    </location>
</feature>
<reference evidence="2 3" key="1">
    <citation type="submission" date="2018-07" db="EMBL/GenBank/DDBJ databases">
        <title>A high quality draft genome assembly of the barn swallow (H. rustica rustica).</title>
        <authorList>
            <person name="Formenti G."/>
            <person name="Chiara M."/>
            <person name="Poveda L."/>
            <person name="Francoijs K.-J."/>
            <person name="Bonisoli-Alquati A."/>
            <person name="Canova L."/>
            <person name="Gianfranceschi L."/>
            <person name="Horner D.S."/>
            <person name="Saino N."/>
        </authorList>
    </citation>
    <scope>NUCLEOTIDE SEQUENCE [LARGE SCALE GENOMIC DNA]</scope>
    <source>
        <strain evidence="2">Chelidonia</strain>
        <tissue evidence="2">Blood</tissue>
    </source>
</reference>
<evidence type="ECO:0000256" key="1">
    <source>
        <dbReference type="SAM" id="MobiDB-lite"/>
    </source>
</evidence>
<name>A0A3M0LAP7_HIRRU</name>
<keyword evidence="3" id="KW-1185">Reference proteome</keyword>
<gene>
    <name evidence="2" type="ORF">DUI87_00792</name>
</gene>
<accession>A0A3M0LAP7</accession>
<dbReference type="Proteomes" id="UP000269221">
    <property type="component" value="Unassembled WGS sequence"/>
</dbReference>
<evidence type="ECO:0000313" key="3">
    <source>
        <dbReference type="Proteomes" id="UP000269221"/>
    </source>
</evidence>
<comment type="caution">
    <text evidence="2">The sequence shown here is derived from an EMBL/GenBank/DDBJ whole genome shotgun (WGS) entry which is preliminary data.</text>
</comment>
<organism evidence="2 3">
    <name type="scientific">Hirundo rustica rustica</name>
    <dbReference type="NCBI Taxonomy" id="333673"/>
    <lineage>
        <taxon>Eukaryota</taxon>
        <taxon>Metazoa</taxon>
        <taxon>Chordata</taxon>
        <taxon>Craniata</taxon>
        <taxon>Vertebrata</taxon>
        <taxon>Euteleostomi</taxon>
        <taxon>Archelosauria</taxon>
        <taxon>Archosauria</taxon>
        <taxon>Dinosauria</taxon>
        <taxon>Saurischia</taxon>
        <taxon>Theropoda</taxon>
        <taxon>Coelurosauria</taxon>
        <taxon>Aves</taxon>
        <taxon>Neognathae</taxon>
        <taxon>Neoaves</taxon>
        <taxon>Telluraves</taxon>
        <taxon>Australaves</taxon>
        <taxon>Passeriformes</taxon>
        <taxon>Sylvioidea</taxon>
        <taxon>Hirundinidae</taxon>
        <taxon>Hirundo</taxon>
    </lineage>
</organism>
<dbReference type="EMBL" id="QRBI01000092">
    <property type="protein sequence ID" value="RMC22478.1"/>
    <property type="molecule type" value="Genomic_DNA"/>
</dbReference>
<dbReference type="AlphaFoldDB" id="A0A3M0LAP7"/>
<protein>
    <submittedName>
        <fullName evidence="2">Uncharacterized protein</fullName>
    </submittedName>
</protein>
<evidence type="ECO:0000313" key="2">
    <source>
        <dbReference type="EMBL" id="RMC22478.1"/>
    </source>
</evidence>
<sequence>MTASKGPPSSGRRNSPRHSGALPAQPGLSGSSSSSACLGFSPGKPEASSTTAAAEPPLARSLPPEAKEEAEDSKPPRAVAPGPEHPEPSSTLAGHACSAALKELIVLLICTKAQDVESSKLKRETNSLCQTIFTFWITFKVHLEEFE</sequence>
<feature type="compositionally biased region" description="Low complexity" evidence="1">
    <location>
        <begin position="22"/>
        <end position="43"/>
    </location>
</feature>